<comment type="caution">
    <text evidence="3">The sequence shown here is derived from an EMBL/GenBank/DDBJ whole genome shotgun (WGS) entry which is preliminary data.</text>
</comment>
<dbReference type="Proteomes" id="UP001152467">
    <property type="component" value="Unassembled WGS sequence"/>
</dbReference>
<proteinExistence type="predicted"/>
<dbReference type="Proteomes" id="UP001152485">
    <property type="component" value="Unassembled WGS sequence"/>
</dbReference>
<sequence>MCAETTKRTQIAIIGAGIAGCTAALALAKHFDVTLLDKHIQVSNKVGECLPPAARRILKQLHIEHLIDNGPHLISQGMVSYWGSTQPTIVDNLRNPDGLGWHLDRRHFESQLRAQAKQTGVHCIYPVQLVTSNYINQQWQIEYQQYQKKHTLYADIVIDASGRHCVFARQQGVVRKQLDKLMSIWLTAQFNISKSMALIASSDKGWWYSAPLPSQMPQSVNAIGLPRVVSWQLNAQQLQKNDYKNTDAFLQKAHQTNGFRTLIEQIIPGSEVLHGVVAANTSKLEQVADKQWFAIGDAAMSFDPLSSQGMFNAMASAIQLTDLIKNNGLLHNDTPSQFQLQMDAIWQQYLNHRNLYYAQADMAC</sequence>
<gene>
    <name evidence="3" type="primary">kmo</name>
    <name evidence="3" type="ORF">PSECIP111854_01065</name>
    <name evidence="2" type="ORF">PSECIP111951_00055</name>
</gene>
<dbReference type="Gene3D" id="3.50.50.60">
    <property type="entry name" value="FAD/NAD(P)-binding domain"/>
    <property type="match status" value="1"/>
</dbReference>
<dbReference type="InterPro" id="IPR050816">
    <property type="entry name" value="Flavin-dep_Halogenase_NPB"/>
</dbReference>
<dbReference type="PANTHER" id="PTHR43747:SF1">
    <property type="entry name" value="SLR1998 PROTEIN"/>
    <property type="match status" value="1"/>
</dbReference>
<dbReference type="PROSITE" id="PS51257">
    <property type="entry name" value="PROKAR_LIPOPROTEIN"/>
    <property type="match status" value="1"/>
</dbReference>
<evidence type="ECO:0000313" key="3">
    <source>
        <dbReference type="EMBL" id="CAH9052905.1"/>
    </source>
</evidence>
<dbReference type="InterPro" id="IPR002938">
    <property type="entry name" value="FAD-bd"/>
</dbReference>
<evidence type="ECO:0000313" key="4">
    <source>
        <dbReference type="Proteomes" id="UP001152467"/>
    </source>
</evidence>
<dbReference type="GO" id="GO:0004502">
    <property type="term" value="F:kynurenine 3-monooxygenase activity"/>
    <property type="evidence" value="ECO:0007669"/>
    <property type="project" value="UniProtKB-EC"/>
</dbReference>
<dbReference type="SUPFAM" id="SSF51905">
    <property type="entry name" value="FAD/NAD(P)-binding domain"/>
    <property type="match status" value="1"/>
</dbReference>
<dbReference type="Pfam" id="PF01494">
    <property type="entry name" value="FAD_binding_3"/>
    <property type="match status" value="1"/>
</dbReference>
<dbReference type="EMBL" id="CAMAPD010000001">
    <property type="protein sequence ID" value="CAH9049854.1"/>
    <property type="molecule type" value="Genomic_DNA"/>
</dbReference>
<dbReference type="InterPro" id="IPR036188">
    <property type="entry name" value="FAD/NAD-bd_sf"/>
</dbReference>
<dbReference type="EMBL" id="CAMAPC010000003">
    <property type="protein sequence ID" value="CAH9052905.1"/>
    <property type="molecule type" value="Genomic_DNA"/>
</dbReference>
<dbReference type="RefSeq" id="WP_261591264.1">
    <property type="nucleotide sequence ID" value="NZ_CAMAPC010000003.1"/>
</dbReference>
<dbReference type="EC" id="1.14.13.9" evidence="3"/>
<dbReference type="PRINTS" id="PR00420">
    <property type="entry name" value="RNGMNOXGNASE"/>
</dbReference>
<keyword evidence="4" id="KW-1185">Reference proteome</keyword>
<dbReference type="PANTHER" id="PTHR43747">
    <property type="entry name" value="FAD-BINDING PROTEIN"/>
    <property type="match status" value="1"/>
</dbReference>
<name>A0A9W4VN68_9GAMM</name>
<reference evidence="3 5" key="1">
    <citation type="submission" date="2022-07" db="EMBL/GenBank/DDBJ databases">
        <authorList>
            <person name="Criscuolo A."/>
        </authorList>
    </citation>
    <scope>NUCLEOTIDE SEQUENCE</scope>
    <source>
        <strain evidence="5">CIP 111951</strain>
        <strain evidence="3">CIP111854</strain>
        <strain evidence="2">CIP111951</strain>
    </source>
</reference>
<dbReference type="Gene3D" id="3.30.9.100">
    <property type="match status" value="1"/>
</dbReference>
<feature type="domain" description="FAD-binding" evidence="1">
    <location>
        <begin position="8"/>
        <end position="321"/>
    </location>
</feature>
<accession>A0A9W4VN68</accession>
<protein>
    <submittedName>
        <fullName evidence="3">Kynurenine 3-monooxygenase</fullName>
        <ecNumber evidence="3">1.14.13.9</ecNumber>
    </submittedName>
</protein>
<organism evidence="3 4">
    <name type="scientific">Pseudoalteromonas holothuriae</name>
    <dbReference type="NCBI Taxonomy" id="2963714"/>
    <lineage>
        <taxon>Bacteria</taxon>
        <taxon>Pseudomonadati</taxon>
        <taxon>Pseudomonadota</taxon>
        <taxon>Gammaproteobacteria</taxon>
        <taxon>Alteromonadales</taxon>
        <taxon>Pseudoalteromonadaceae</taxon>
        <taxon>Pseudoalteromonas</taxon>
    </lineage>
</organism>
<evidence type="ECO:0000259" key="1">
    <source>
        <dbReference type="Pfam" id="PF01494"/>
    </source>
</evidence>
<evidence type="ECO:0000313" key="5">
    <source>
        <dbReference type="Proteomes" id="UP001152485"/>
    </source>
</evidence>
<keyword evidence="3" id="KW-0560">Oxidoreductase</keyword>
<evidence type="ECO:0000313" key="2">
    <source>
        <dbReference type="EMBL" id="CAH9049854.1"/>
    </source>
</evidence>
<dbReference type="AlphaFoldDB" id="A0A9W4VN68"/>
<dbReference type="GO" id="GO:0071949">
    <property type="term" value="F:FAD binding"/>
    <property type="evidence" value="ECO:0007669"/>
    <property type="project" value="InterPro"/>
</dbReference>